<name>A0A6J7EVH6_9ZZZZ</name>
<accession>A0A6J7EVH6</accession>
<organism evidence="1">
    <name type="scientific">freshwater metagenome</name>
    <dbReference type="NCBI Taxonomy" id="449393"/>
    <lineage>
        <taxon>unclassified sequences</taxon>
        <taxon>metagenomes</taxon>
        <taxon>ecological metagenomes</taxon>
    </lineage>
</organism>
<dbReference type="EMBL" id="CAFBLX010000090">
    <property type="protein sequence ID" value="CAB4887672.1"/>
    <property type="molecule type" value="Genomic_DNA"/>
</dbReference>
<reference evidence="1" key="1">
    <citation type="submission" date="2020-05" db="EMBL/GenBank/DDBJ databases">
        <authorList>
            <person name="Chiriac C."/>
            <person name="Salcher M."/>
            <person name="Ghai R."/>
            <person name="Kavagutti S V."/>
        </authorList>
    </citation>
    <scope>NUCLEOTIDE SEQUENCE</scope>
</reference>
<evidence type="ECO:0000313" key="1">
    <source>
        <dbReference type="EMBL" id="CAB4887672.1"/>
    </source>
</evidence>
<proteinExistence type="predicted"/>
<protein>
    <submittedName>
        <fullName evidence="1">Unannotated protein</fullName>
    </submittedName>
</protein>
<gene>
    <name evidence="1" type="ORF">UFOPK3472_01574</name>
</gene>
<sequence length="2112" mass="231951">MAIIDRKYEATKTARRVSANGAQQKSASGLYDANLSGKIASIVSSNAPSKYKAEALKNAPNAKEGDSWLTTAFNLLGKPKSIVAATLRRAVDPNANWAKDVQNNIGFGKIIEKLPLPEIPYLTDTVRGALGFAGDVVLDPLTYLGVGLADDALKMGGKGAGLFMKAAKYSEMTGAVDDALKFATAGQKAAKGLSRLSTVERGVLKDLAVSEANRLGTKAALGSAALKDSGGLFWNVPGTGGISNKLRQTVGLGAIEKKQIKLLGQSDALSAIPRALRSGEELARGHGLGKALGNAFNDPEKLKLINSLRRGDNPLKAADAYIGLKAMQSSPVTEAKFVREAASRFNEMVDELDKAGVAYDDVTRAAGGDNNAFLRLESAMGTEKAVQAQEFSRNLGRMYNDILGVAEGEVGAIPIRDFHAATMRSDELKQKLLQTGGKDTFDLPGAVKGGNFEKKAMAPGDTFLEQTLLAPSEHPQGLSIPDQMESISKDYWGADYVKMFNQDFKEATRAQISAMGRRIRVASVEKNLRDAGVAKDLFQTVETASAAISRKKLNKLLTKLPAVQQQSVHAYLEVQNSQQALDTAEALVTGSKEQAAVWRSEARISRLSDTLLGENSSDPVLKGFHTQLRNAKTAEEAALAISSIQDEVIRQFPDEANQILRPLREAFAESQKNISEAFGKQQKFGKILDELQVNRAKAVEYHAARSTRINQYADLLVQQKDLRVITNRMLDEIANPVKYGTADRDALTRQMQSTVKGLNDQLEATRTMRAMLEAPELMTGPMRTKAFAASDVIDEKTGRIANAGVVKGSTVGKNASGGDADVALLYFLEHPNLDQNAVGLKKLVGESVTLEDLNNRQIAAVIKEANRLTDDLQRQVETASSALQKRLATSPQMGVKQARAKLDDIAARLAGLGQDEYVAYLGDLKARLPEVGANGTLRDPLLHEQQQVALRWAGVQDVWENLNVKMTSDKWQYYQTKVSIEGVMDNYLFDRAHKILQSAEQAGAFDNLDPQIADEIFHYYDQLKPIMEQSQQSPRGGEIKDIFKISNNASVDAYSTNSPEDVFESVRHLNSLIEENLPDYVVEINNLGERGIFGMPWVDKKFYHGTNTEQYLNLTKTNMGGTNYANADSMAGSHWTMRMDVANGYAFDSMDTVGQRAITTVADLAPQNPMVYGPHSIDTLMGTPFNFDFVFKNRGEWVGGRAVYYGDVLRDAVKNGILDRKFANEFLTNNEQRKFWSVVHDVFEETGNADEALRRAASSWEDPLLKKNRTLQSRLRMIDGYKNIDGYDNQMVDYIARELFASGKGGLKHPLLKRLPSDFIERSTLGYNATLKAMGYDSIAYPLGRELGWSIIAIDPAIVKIQDVKPLGRPLSQANKVIQLEGPGGKLIEVTRRGKKAFGVDLFDAQRIVGKKMLAEQDALIASIDDAAQKVGTVLDQATSDWKNADLNLYNDRAALQSAESNAQQKFDDLISERYISYNSEVDLRKRAVRFGELIEKRTAMFEAEMAQAQAQGRDASKALGDLRAELGVLQLERDLAAASADLAKSNKQVLTIEQAAVKLRNQKAATQIVNVLEDGFRQLGMGSQAPADIVDAIAAMAKIRDPKQVGVFLKTYDFVTQAFKAWAITSPGFHFRNYMGGVFNNFLAGVDMGSYSQFRKVDRFYQKALADGLERTAAYAEIGKKYGQLTQEAYTVAERSFAFNAPGQIGSTGLDSGIGSSAGNWRKALTQKGERSFVIDNPATRLNLHASEYVERQLRGTLAFDYAMKGANKDEVLDAVYKFHFNYEDLSANERNIGKRVVPFYTWTRKNIPLQLEMLFQQPKYYARIGYFKNEMEQYSDQESLMPSWFNDTLSIRMPFKNPMGEQMYIQPQLPPTDLLNLTNPRSFLGMLNPAIKVPVESVTQKKLFNDIPFKEGLTPVPSAWNKLGIGKIMEMAGRATTDKDGNIVAKDSDIYAVESFIPLLGKARRLFPSDSQASEAKYSNRVALSWANMVFGLGFTANTQSDQSGELYRRTKAVDSLNKKLSTLGYGGYKTLTKDVATKAKPAKGEKSPFLIVAQPSKAKGGAGPSYSMAPEGQSGNQALTAALSKLKSSNNTSTDLQKMIANLQKTSKK</sequence>